<dbReference type="InterPro" id="IPR037124">
    <property type="entry name" value="Chaperonin_GroES_sf"/>
</dbReference>
<dbReference type="InterPro" id="IPR011032">
    <property type="entry name" value="GroES-like_sf"/>
</dbReference>
<dbReference type="Gene3D" id="2.30.33.40">
    <property type="entry name" value="GroES chaperonin"/>
    <property type="match status" value="1"/>
</dbReference>
<keyword evidence="8" id="KW-1133">Transmembrane helix</keyword>
<accession>A0AAD8HCQ5</accession>
<dbReference type="GO" id="GO:0051087">
    <property type="term" value="F:protein-folding chaperone binding"/>
    <property type="evidence" value="ECO:0007669"/>
    <property type="project" value="TreeGrafter"/>
</dbReference>
<evidence type="ECO:0000256" key="6">
    <source>
        <dbReference type="RuleBase" id="RU003479"/>
    </source>
</evidence>
<dbReference type="CDD" id="cd00320">
    <property type="entry name" value="cpn10"/>
    <property type="match status" value="1"/>
</dbReference>
<evidence type="ECO:0000313" key="10">
    <source>
        <dbReference type="Proteomes" id="UP001237642"/>
    </source>
</evidence>
<gene>
    <name evidence="9" type="ORF">POM88_040681</name>
</gene>
<feature type="region of interest" description="Disordered" evidence="7">
    <location>
        <begin position="201"/>
        <end position="220"/>
    </location>
</feature>
<organism evidence="9 10">
    <name type="scientific">Heracleum sosnowskyi</name>
    <dbReference type="NCBI Taxonomy" id="360622"/>
    <lineage>
        <taxon>Eukaryota</taxon>
        <taxon>Viridiplantae</taxon>
        <taxon>Streptophyta</taxon>
        <taxon>Embryophyta</taxon>
        <taxon>Tracheophyta</taxon>
        <taxon>Spermatophyta</taxon>
        <taxon>Magnoliopsida</taxon>
        <taxon>eudicotyledons</taxon>
        <taxon>Gunneridae</taxon>
        <taxon>Pentapetalae</taxon>
        <taxon>asterids</taxon>
        <taxon>campanulids</taxon>
        <taxon>Apiales</taxon>
        <taxon>Apiaceae</taxon>
        <taxon>Apioideae</taxon>
        <taxon>apioid superclade</taxon>
        <taxon>Tordylieae</taxon>
        <taxon>Tordyliinae</taxon>
        <taxon>Heracleum</taxon>
    </lineage>
</organism>
<evidence type="ECO:0000256" key="7">
    <source>
        <dbReference type="SAM" id="MobiDB-lite"/>
    </source>
</evidence>
<evidence type="ECO:0000256" key="2">
    <source>
        <dbReference type="ARBA" id="ARBA00023186"/>
    </source>
</evidence>
<dbReference type="Pfam" id="PF00166">
    <property type="entry name" value="Cpn10"/>
    <property type="match status" value="1"/>
</dbReference>
<dbReference type="AlphaFoldDB" id="A0AAD8HCQ5"/>
<dbReference type="SUPFAM" id="SSF50129">
    <property type="entry name" value="GroES-like"/>
    <property type="match status" value="1"/>
</dbReference>
<feature type="transmembrane region" description="Helical" evidence="8">
    <location>
        <begin position="104"/>
        <end position="121"/>
    </location>
</feature>
<dbReference type="GO" id="GO:0005524">
    <property type="term" value="F:ATP binding"/>
    <property type="evidence" value="ECO:0007669"/>
    <property type="project" value="InterPro"/>
</dbReference>
<dbReference type="GO" id="GO:0046872">
    <property type="term" value="F:metal ion binding"/>
    <property type="evidence" value="ECO:0007669"/>
    <property type="project" value="TreeGrafter"/>
</dbReference>
<keyword evidence="10" id="KW-1185">Reference proteome</keyword>
<evidence type="ECO:0000256" key="1">
    <source>
        <dbReference type="ARBA" id="ARBA00006975"/>
    </source>
</evidence>
<dbReference type="EMBL" id="JAUIZM010000009">
    <property type="protein sequence ID" value="KAK1365120.1"/>
    <property type="molecule type" value="Genomic_DNA"/>
</dbReference>
<keyword evidence="8" id="KW-0472">Membrane</keyword>
<reference evidence="9" key="2">
    <citation type="submission" date="2023-05" db="EMBL/GenBank/DDBJ databases">
        <authorList>
            <person name="Schelkunov M.I."/>
        </authorList>
    </citation>
    <scope>NUCLEOTIDE SEQUENCE</scope>
    <source>
        <strain evidence="9">Hsosn_3</strain>
        <tissue evidence="9">Leaf</tissue>
    </source>
</reference>
<dbReference type="PANTHER" id="PTHR10772">
    <property type="entry name" value="10 KDA HEAT SHOCK PROTEIN"/>
    <property type="match status" value="1"/>
</dbReference>
<dbReference type="Proteomes" id="UP001237642">
    <property type="component" value="Unassembled WGS sequence"/>
</dbReference>
<dbReference type="GO" id="GO:0009507">
    <property type="term" value="C:chloroplast"/>
    <property type="evidence" value="ECO:0007669"/>
    <property type="project" value="TreeGrafter"/>
</dbReference>
<feature type="compositionally biased region" description="Basic and acidic residues" evidence="7">
    <location>
        <begin position="205"/>
        <end position="220"/>
    </location>
</feature>
<dbReference type="GO" id="GO:0044183">
    <property type="term" value="F:protein folding chaperone"/>
    <property type="evidence" value="ECO:0007669"/>
    <property type="project" value="InterPro"/>
</dbReference>
<dbReference type="PANTHER" id="PTHR10772:SF40">
    <property type="entry name" value="(RAPE) HYPOTHETICAL PROTEIN"/>
    <property type="match status" value="1"/>
</dbReference>
<evidence type="ECO:0000256" key="4">
    <source>
        <dbReference type="ARBA" id="ARBA00073031"/>
    </source>
</evidence>
<comment type="caution">
    <text evidence="9">The sequence shown here is derived from an EMBL/GenBank/DDBJ whole genome shotgun (WGS) entry which is preliminary data.</text>
</comment>
<name>A0AAD8HCQ5_9APIA</name>
<proteinExistence type="inferred from homology"/>
<keyword evidence="8" id="KW-0812">Transmembrane</keyword>
<evidence type="ECO:0000256" key="3">
    <source>
        <dbReference type="ARBA" id="ARBA00031971"/>
    </source>
</evidence>
<dbReference type="PRINTS" id="PR00297">
    <property type="entry name" value="CHAPERONIN10"/>
</dbReference>
<evidence type="ECO:0000256" key="5">
    <source>
        <dbReference type="ARBA" id="ARBA00079398"/>
    </source>
</evidence>
<sequence length="220" mass="24011">MATSQMTASSLYARTLFFPQGNFKLSSVSCFGQFGDGFNRRTFGGLTVKAGSSATVLVAPKSWFYGVLGLPNHVLPAKQMLRIVLLAEHIWDSNVIKTPYNFCLYEYVYIALVYLFHLVLIKITTAKEKTTGGILLPSTAQPKSQGGEMVAFGEGRSVGTEKVGVPVETSSQVVYSKYVGTEVELNGSNHLIVKEDDIIGIPDGDDVKDLKPLSDRQDPH</sequence>
<protein>
    <recommendedName>
        <fullName evidence="4">20 kDa chaperonin, chloroplastic</fullName>
    </recommendedName>
    <alternativeName>
        <fullName evidence="3">Chaperonin 10</fullName>
    </alternativeName>
    <alternativeName>
        <fullName evidence="5">Protein Cpn21</fullName>
    </alternativeName>
</protein>
<dbReference type="InterPro" id="IPR020818">
    <property type="entry name" value="Chaperonin_GroES"/>
</dbReference>
<dbReference type="GO" id="GO:0005739">
    <property type="term" value="C:mitochondrion"/>
    <property type="evidence" value="ECO:0007669"/>
    <property type="project" value="TreeGrafter"/>
</dbReference>
<reference evidence="9" key="1">
    <citation type="submission" date="2023-02" db="EMBL/GenBank/DDBJ databases">
        <title>Genome of toxic invasive species Heracleum sosnowskyi carries increased number of genes despite the absence of recent whole-genome duplications.</title>
        <authorList>
            <person name="Schelkunov M."/>
            <person name="Shtratnikova V."/>
            <person name="Makarenko M."/>
            <person name="Klepikova A."/>
            <person name="Omelchenko D."/>
            <person name="Novikova G."/>
            <person name="Obukhova E."/>
            <person name="Bogdanov V."/>
            <person name="Penin A."/>
            <person name="Logacheva M."/>
        </authorList>
    </citation>
    <scope>NUCLEOTIDE SEQUENCE</scope>
    <source>
        <strain evidence="9">Hsosn_3</strain>
        <tissue evidence="9">Leaf</tissue>
    </source>
</reference>
<dbReference type="SMART" id="SM00883">
    <property type="entry name" value="Cpn10"/>
    <property type="match status" value="1"/>
</dbReference>
<dbReference type="GO" id="GO:0051082">
    <property type="term" value="F:unfolded protein binding"/>
    <property type="evidence" value="ECO:0007669"/>
    <property type="project" value="TreeGrafter"/>
</dbReference>
<comment type="similarity">
    <text evidence="1 6">Belongs to the GroES chaperonin family.</text>
</comment>
<keyword evidence="2 6" id="KW-0143">Chaperone</keyword>
<evidence type="ECO:0000256" key="8">
    <source>
        <dbReference type="SAM" id="Phobius"/>
    </source>
</evidence>
<evidence type="ECO:0000313" key="9">
    <source>
        <dbReference type="EMBL" id="KAK1365120.1"/>
    </source>
</evidence>
<dbReference type="FunFam" id="2.30.33.40:FF:000001">
    <property type="entry name" value="10 kDa chaperonin"/>
    <property type="match status" value="1"/>
</dbReference>